<dbReference type="SMART" id="SM00360">
    <property type="entry name" value="RRM"/>
    <property type="match status" value="1"/>
</dbReference>
<dbReference type="GO" id="GO:0003723">
    <property type="term" value="F:RNA binding"/>
    <property type="evidence" value="ECO:0007669"/>
    <property type="project" value="UniProtKB-UniRule"/>
</dbReference>
<dbReference type="InterPro" id="IPR035979">
    <property type="entry name" value="RBD_domain_sf"/>
</dbReference>
<proteinExistence type="predicted"/>
<feature type="compositionally biased region" description="Basic and acidic residues" evidence="3">
    <location>
        <begin position="487"/>
        <end position="497"/>
    </location>
</feature>
<comment type="caution">
    <text evidence="5">The sequence shown here is derived from an EMBL/GenBank/DDBJ whole genome shotgun (WGS) entry which is preliminary data.</text>
</comment>
<feature type="compositionally biased region" description="Acidic residues" evidence="3">
    <location>
        <begin position="543"/>
        <end position="583"/>
    </location>
</feature>
<dbReference type="SUPFAM" id="SSF54928">
    <property type="entry name" value="RNA-binding domain, RBD"/>
    <property type="match status" value="1"/>
</dbReference>
<evidence type="ECO:0000256" key="1">
    <source>
        <dbReference type="ARBA" id="ARBA00022884"/>
    </source>
</evidence>
<feature type="region of interest" description="Disordered" evidence="3">
    <location>
        <begin position="1"/>
        <end position="71"/>
    </location>
</feature>
<feature type="compositionally biased region" description="Basic and acidic residues" evidence="3">
    <location>
        <begin position="423"/>
        <end position="443"/>
    </location>
</feature>
<feature type="compositionally biased region" description="Polar residues" evidence="3">
    <location>
        <begin position="409"/>
        <end position="420"/>
    </location>
</feature>
<feature type="domain" description="RRM" evidence="4">
    <location>
        <begin position="222"/>
        <end position="297"/>
    </location>
</feature>
<keyword evidence="1 2" id="KW-0694">RNA-binding</keyword>
<dbReference type="Proteomes" id="UP000318571">
    <property type="component" value="Chromosome 3"/>
</dbReference>
<evidence type="ECO:0000256" key="3">
    <source>
        <dbReference type="SAM" id="MobiDB-lite"/>
    </source>
</evidence>
<feature type="compositionally biased region" description="Low complexity" evidence="3">
    <location>
        <begin position="125"/>
        <end position="136"/>
    </location>
</feature>
<dbReference type="OrthoDB" id="439808at2759"/>
<dbReference type="InterPro" id="IPR000504">
    <property type="entry name" value="RRM_dom"/>
</dbReference>
<feature type="compositionally biased region" description="Low complexity" evidence="3">
    <location>
        <begin position="185"/>
        <end position="196"/>
    </location>
</feature>
<feature type="compositionally biased region" description="Basic and acidic residues" evidence="3">
    <location>
        <begin position="109"/>
        <end position="124"/>
    </location>
</feature>
<dbReference type="PROSITE" id="PS50102">
    <property type="entry name" value="RRM"/>
    <property type="match status" value="1"/>
</dbReference>
<gene>
    <name evidence="5" type="ORF">TCAL_01563</name>
</gene>
<organism evidence="5 6">
    <name type="scientific">Tigriopus californicus</name>
    <name type="common">Marine copepod</name>
    <dbReference type="NCBI Taxonomy" id="6832"/>
    <lineage>
        <taxon>Eukaryota</taxon>
        <taxon>Metazoa</taxon>
        <taxon>Ecdysozoa</taxon>
        <taxon>Arthropoda</taxon>
        <taxon>Crustacea</taxon>
        <taxon>Multicrustacea</taxon>
        <taxon>Hexanauplia</taxon>
        <taxon>Copepoda</taxon>
        <taxon>Harpacticoida</taxon>
        <taxon>Harpacticidae</taxon>
        <taxon>Tigriopus</taxon>
    </lineage>
</organism>
<dbReference type="Pfam" id="PF00076">
    <property type="entry name" value="RRM_1"/>
    <property type="match status" value="1"/>
</dbReference>
<dbReference type="Gene3D" id="3.30.70.330">
    <property type="match status" value="1"/>
</dbReference>
<sequence>MPYPRYSGNSGGGRGYSSDNISPWQSGSGGDGLLPTPRGGSSSGGGGHGDLNPVANILGTLLGGSPGGSTLASLAGQLAVAQAAVMNPPSGSKMMGSSSSSYHQSAPYSRDREYRGYRRGERSPPRSSRGYRGSGRNVRRSRSRSPRPRDRRASNSRGGGSGGGGGAGARRPLSSRPNKPSHTNATSSSSSSSASGAKGGGGGATSGAAGASREDDRERAEFEIYIGNYPKSFKENDLKNLFKENQIDVGTVRMKSDGVKAFAFAETKSADEIKKAVKAMDSIEIRGRRLRVRAAGDKDPKPDQGDAKGKSSDGKPAEKIDTSHVWKHLVHSFNLFLGDQMETGTLSDESKDKLTTVQTHLKEVFELPEDDTLKISRSLDMIFMQNNRREIPKKRKDLPKDKKAGVTTPKETANNPTDPSATEDEKKRKAADSKEENGEGAENHEEDDEDDSGNWKRRKTGKQDQEEDDPMESEPEKEPVDVAAIPAEDRANEKVVQEEDAMDQDAREEPQTANGEPEPEKEEKKEVAQEDEPEPKEESVPEAVEENEEAEVEEEEHENEKGEDENENAAEEDGDAEGDEIEAEAVPAAPKTTPKPARGGGRGGSRGRRSRGRRST</sequence>
<evidence type="ECO:0000256" key="2">
    <source>
        <dbReference type="PROSITE-ProRule" id="PRU00176"/>
    </source>
</evidence>
<dbReference type="EMBL" id="VCGU01000007">
    <property type="protein sequence ID" value="TRY73366.1"/>
    <property type="molecule type" value="Genomic_DNA"/>
</dbReference>
<accession>A0A553P6Q7</accession>
<name>A0A553P6Q7_TIGCA</name>
<feature type="region of interest" description="Disordered" evidence="3">
    <location>
        <begin position="290"/>
        <end position="319"/>
    </location>
</feature>
<evidence type="ECO:0000313" key="6">
    <source>
        <dbReference type="Proteomes" id="UP000318571"/>
    </source>
</evidence>
<dbReference type="InterPro" id="IPR012677">
    <property type="entry name" value="Nucleotide-bd_a/b_plait_sf"/>
</dbReference>
<dbReference type="STRING" id="6832.A0A553P6Q7"/>
<reference evidence="5 6" key="1">
    <citation type="journal article" date="2018" name="Nat. Ecol. Evol.">
        <title>Genomic signatures of mitonuclear coevolution across populations of Tigriopus californicus.</title>
        <authorList>
            <person name="Barreto F.S."/>
            <person name="Watson E.T."/>
            <person name="Lima T.G."/>
            <person name="Willett C.S."/>
            <person name="Edmands S."/>
            <person name="Li W."/>
            <person name="Burton R.S."/>
        </authorList>
    </citation>
    <scope>NUCLEOTIDE SEQUENCE [LARGE SCALE GENOMIC DNA]</scope>
    <source>
        <strain evidence="5 6">San Diego</strain>
    </source>
</reference>
<feature type="compositionally biased region" description="Basic and acidic residues" evidence="3">
    <location>
        <begin position="294"/>
        <end position="319"/>
    </location>
</feature>
<evidence type="ECO:0000259" key="4">
    <source>
        <dbReference type="PROSITE" id="PS50102"/>
    </source>
</evidence>
<dbReference type="AlphaFoldDB" id="A0A553P6Q7"/>
<feature type="compositionally biased region" description="Low complexity" evidence="3">
    <location>
        <begin position="87"/>
        <end position="101"/>
    </location>
</feature>
<keyword evidence="6" id="KW-1185">Reference proteome</keyword>
<protein>
    <recommendedName>
        <fullName evidence="4">RRM domain-containing protein</fullName>
    </recommendedName>
</protein>
<feature type="compositionally biased region" description="Low complexity" evidence="3">
    <location>
        <begin position="584"/>
        <end position="597"/>
    </location>
</feature>
<feature type="region of interest" description="Disordered" evidence="3">
    <location>
        <begin position="87"/>
        <end position="217"/>
    </location>
</feature>
<feature type="compositionally biased region" description="Basic residues" evidence="3">
    <location>
        <begin position="137"/>
        <end position="146"/>
    </location>
</feature>
<evidence type="ECO:0000313" key="5">
    <source>
        <dbReference type="EMBL" id="TRY73366.1"/>
    </source>
</evidence>
<feature type="compositionally biased region" description="Basic residues" evidence="3">
    <location>
        <begin position="605"/>
        <end position="616"/>
    </location>
</feature>
<dbReference type="OMA" id="MQNNRRE"/>
<feature type="compositionally biased region" description="Polar residues" evidence="3">
    <location>
        <begin position="175"/>
        <end position="184"/>
    </location>
</feature>
<feature type="region of interest" description="Disordered" evidence="3">
    <location>
        <begin position="386"/>
        <end position="616"/>
    </location>
</feature>
<feature type="compositionally biased region" description="Gly residues" evidence="3">
    <location>
        <begin position="157"/>
        <end position="168"/>
    </location>
</feature>